<evidence type="ECO:0000313" key="3">
    <source>
        <dbReference type="Proteomes" id="UP000654913"/>
    </source>
</evidence>
<organism evidence="2 3">
    <name type="scientific">Aspergillus puulaauensis</name>
    <dbReference type="NCBI Taxonomy" id="1220207"/>
    <lineage>
        <taxon>Eukaryota</taxon>
        <taxon>Fungi</taxon>
        <taxon>Dikarya</taxon>
        <taxon>Ascomycota</taxon>
        <taxon>Pezizomycotina</taxon>
        <taxon>Eurotiomycetes</taxon>
        <taxon>Eurotiomycetidae</taxon>
        <taxon>Eurotiales</taxon>
        <taxon>Aspergillaceae</taxon>
        <taxon>Aspergillus</taxon>
    </lineage>
</organism>
<keyword evidence="3" id="KW-1185">Reference proteome</keyword>
<dbReference type="AlphaFoldDB" id="A0A7R7XKW8"/>
<protein>
    <recommendedName>
        <fullName evidence="4">Tubby C-terminal-like domain-containing protein</fullName>
    </recommendedName>
</protein>
<dbReference type="Proteomes" id="UP000654913">
    <property type="component" value="Chromosome 3"/>
</dbReference>
<gene>
    <name evidence="2" type="ORF">APUU_31581A</name>
</gene>
<proteinExistence type="predicted"/>
<reference evidence="2" key="2">
    <citation type="submission" date="2021-02" db="EMBL/GenBank/DDBJ databases">
        <title>Aspergillus puulaauensis MK2 genome sequence.</title>
        <authorList>
            <person name="Futagami T."/>
            <person name="Mori K."/>
            <person name="Kadooka C."/>
            <person name="Tanaka T."/>
        </authorList>
    </citation>
    <scope>NUCLEOTIDE SEQUENCE</scope>
    <source>
        <strain evidence="2">MK2</strain>
    </source>
</reference>
<evidence type="ECO:0000313" key="2">
    <source>
        <dbReference type="EMBL" id="BCS23356.1"/>
    </source>
</evidence>
<feature type="region of interest" description="Disordered" evidence="1">
    <location>
        <begin position="1"/>
        <end position="40"/>
    </location>
</feature>
<feature type="compositionally biased region" description="Basic and acidic residues" evidence="1">
    <location>
        <begin position="14"/>
        <end position="23"/>
    </location>
</feature>
<dbReference type="KEGG" id="apuu:APUU_31581A"/>
<accession>A0A7R7XKW8</accession>
<dbReference type="OrthoDB" id="3431997at2759"/>
<evidence type="ECO:0000256" key="1">
    <source>
        <dbReference type="SAM" id="MobiDB-lite"/>
    </source>
</evidence>
<evidence type="ECO:0008006" key="4">
    <source>
        <dbReference type="Google" id="ProtNLM"/>
    </source>
</evidence>
<dbReference type="RefSeq" id="XP_041555550.1">
    <property type="nucleotide sequence ID" value="XM_041702801.1"/>
</dbReference>
<dbReference type="GeneID" id="64973361"/>
<sequence>MTSNFPETNPFRTNDVKSSDVDMRPSTPSSRSSASEHPQSIGLEASSRLYHIYHSAIRYDYRVMDAHKSQLYFVYNSHLTPKKADITFHAGEDSKAPVAGVCKFIKFTRQFKVGLGDPDRAGDMVWEDLQGQNFTKSKYRWPMSVPSPNGGLERRWFLWTRTHSQVVEGESSSLFSFRNFKLVDELTGQIVAIFTSNTFKSIRKNGKLQVVGEYGPDFDLMVLITILAIYEKTRRRRAAKGGGGGGGGGDGG</sequence>
<name>A0A7R7XKW8_9EURO</name>
<feature type="compositionally biased region" description="Polar residues" evidence="1">
    <location>
        <begin position="1"/>
        <end position="12"/>
    </location>
</feature>
<feature type="compositionally biased region" description="Low complexity" evidence="1">
    <location>
        <begin position="25"/>
        <end position="40"/>
    </location>
</feature>
<reference evidence="2" key="1">
    <citation type="submission" date="2021-01" db="EMBL/GenBank/DDBJ databases">
        <authorList>
            <consortium name="Aspergillus puulaauensis MK2 genome sequencing consortium"/>
            <person name="Kazuki M."/>
            <person name="Futagami T."/>
        </authorList>
    </citation>
    <scope>NUCLEOTIDE SEQUENCE</scope>
    <source>
        <strain evidence="2">MK2</strain>
    </source>
</reference>
<dbReference type="EMBL" id="AP024445">
    <property type="protein sequence ID" value="BCS23356.1"/>
    <property type="molecule type" value="Genomic_DNA"/>
</dbReference>